<gene>
    <name evidence="2" type="ORF">LYPA_23C005453</name>
</gene>
<proteinExistence type="predicted"/>
<dbReference type="Proteomes" id="UP000386466">
    <property type="component" value="Unassembled WGS sequence"/>
</dbReference>
<evidence type="ECO:0000256" key="1">
    <source>
        <dbReference type="SAM" id="MobiDB-lite"/>
    </source>
</evidence>
<feature type="region of interest" description="Disordered" evidence="1">
    <location>
        <begin position="18"/>
        <end position="48"/>
    </location>
</feature>
<protein>
    <submittedName>
        <fullName evidence="2">Ino80 complex subunit c-like</fullName>
    </submittedName>
</protein>
<evidence type="ECO:0000313" key="2">
    <source>
        <dbReference type="EMBL" id="VFV33174.1"/>
    </source>
</evidence>
<dbReference type="EMBL" id="CAAGRJ010017870">
    <property type="protein sequence ID" value="VFV33174.1"/>
    <property type="molecule type" value="Genomic_DNA"/>
</dbReference>
<dbReference type="AlphaFoldDB" id="A0A485NLR0"/>
<evidence type="ECO:0000313" key="3">
    <source>
        <dbReference type="Proteomes" id="UP000386466"/>
    </source>
</evidence>
<keyword evidence="3" id="KW-1185">Reference proteome</keyword>
<sequence>MEAQIPIVAIISTLGIARNSRKRPASPSKGSSSGVTTPGRRKKVSASSFRWGISREAVSENKVVPSDFSTGPMEKAAKPLPFKDPNSVCTLAMVAR</sequence>
<name>A0A485NLR0_LYNPA</name>
<organism evidence="2 3">
    <name type="scientific">Lynx pardinus</name>
    <name type="common">Iberian lynx</name>
    <name type="synonym">Felis pardina</name>
    <dbReference type="NCBI Taxonomy" id="191816"/>
    <lineage>
        <taxon>Eukaryota</taxon>
        <taxon>Metazoa</taxon>
        <taxon>Chordata</taxon>
        <taxon>Craniata</taxon>
        <taxon>Vertebrata</taxon>
        <taxon>Euteleostomi</taxon>
        <taxon>Mammalia</taxon>
        <taxon>Eutheria</taxon>
        <taxon>Laurasiatheria</taxon>
        <taxon>Carnivora</taxon>
        <taxon>Feliformia</taxon>
        <taxon>Felidae</taxon>
        <taxon>Felinae</taxon>
        <taxon>Lynx</taxon>
    </lineage>
</organism>
<reference evidence="2 3" key="1">
    <citation type="submission" date="2019-01" db="EMBL/GenBank/DDBJ databases">
        <authorList>
            <person name="Alioto T."/>
            <person name="Alioto T."/>
        </authorList>
    </citation>
    <scope>NUCLEOTIDE SEQUENCE [LARGE SCALE GENOMIC DNA]</scope>
</reference>
<accession>A0A485NLR0</accession>